<evidence type="ECO:0000256" key="1">
    <source>
        <dbReference type="SAM" id="MobiDB-lite"/>
    </source>
</evidence>
<organism evidence="2 3">
    <name type="scientific">Rotaria socialis</name>
    <dbReference type="NCBI Taxonomy" id="392032"/>
    <lineage>
        <taxon>Eukaryota</taxon>
        <taxon>Metazoa</taxon>
        <taxon>Spiralia</taxon>
        <taxon>Gnathifera</taxon>
        <taxon>Rotifera</taxon>
        <taxon>Eurotatoria</taxon>
        <taxon>Bdelloidea</taxon>
        <taxon>Philodinida</taxon>
        <taxon>Philodinidae</taxon>
        <taxon>Rotaria</taxon>
    </lineage>
</organism>
<reference evidence="2" key="1">
    <citation type="submission" date="2021-02" db="EMBL/GenBank/DDBJ databases">
        <authorList>
            <person name="Nowell W R."/>
        </authorList>
    </citation>
    <scope>NUCLEOTIDE SEQUENCE</scope>
</reference>
<comment type="caution">
    <text evidence="2">The sequence shown here is derived from an EMBL/GenBank/DDBJ whole genome shotgun (WGS) entry which is preliminary data.</text>
</comment>
<accession>A0A820LHT9</accession>
<protein>
    <submittedName>
        <fullName evidence="2">Uncharacterized protein</fullName>
    </submittedName>
</protein>
<proteinExistence type="predicted"/>
<sequence length="82" mass="8944">MGNCGGVLPLVHGSHSDHPHGGSPGQTRKHSHDERRRGSGDSHGKGGGHGHGNKNHLSSIVTDMKFRMDVRMAIRKWVQIYT</sequence>
<feature type="compositionally biased region" description="Basic and acidic residues" evidence="1">
    <location>
        <begin position="31"/>
        <end position="44"/>
    </location>
</feature>
<name>A0A820LHT9_9BILA</name>
<evidence type="ECO:0000313" key="2">
    <source>
        <dbReference type="EMBL" id="CAF4357518.1"/>
    </source>
</evidence>
<dbReference type="EMBL" id="CAJOBO010001260">
    <property type="protein sequence ID" value="CAF4357518.1"/>
    <property type="molecule type" value="Genomic_DNA"/>
</dbReference>
<dbReference type="Proteomes" id="UP000663851">
    <property type="component" value="Unassembled WGS sequence"/>
</dbReference>
<dbReference type="AlphaFoldDB" id="A0A820LHT9"/>
<feature type="region of interest" description="Disordered" evidence="1">
    <location>
        <begin position="1"/>
        <end position="59"/>
    </location>
</feature>
<gene>
    <name evidence="2" type="ORF">HFQ381_LOCUS17164</name>
</gene>
<evidence type="ECO:0000313" key="3">
    <source>
        <dbReference type="Proteomes" id="UP000663851"/>
    </source>
</evidence>